<name>A0A5C3PJK2_9APHY</name>
<dbReference type="AlphaFoldDB" id="A0A5C3PJK2"/>
<dbReference type="Pfam" id="PF14027">
    <property type="entry name" value="Questin_oxidase"/>
    <property type="match status" value="1"/>
</dbReference>
<dbReference type="InterPro" id="IPR025337">
    <property type="entry name" value="Questin_oxidase-like"/>
</dbReference>
<dbReference type="InParanoid" id="A0A5C3PJK2"/>
<evidence type="ECO:0000256" key="1">
    <source>
        <dbReference type="ARBA" id="ARBA00023002"/>
    </source>
</evidence>
<gene>
    <name evidence="2" type="ORF">K466DRAFT_587482</name>
</gene>
<keyword evidence="1" id="KW-0560">Oxidoreductase</keyword>
<evidence type="ECO:0000313" key="2">
    <source>
        <dbReference type="EMBL" id="TFK86133.1"/>
    </source>
</evidence>
<dbReference type="PANTHER" id="PTHR35870">
    <property type="entry name" value="PROTEIN, PUTATIVE (AFU_ORTHOLOGUE AFUA_5G03330)-RELATED"/>
    <property type="match status" value="1"/>
</dbReference>
<organism evidence="2 3">
    <name type="scientific">Polyporus arcularius HHB13444</name>
    <dbReference type="NCBI Taxonomy" id="1314778"/>
    <lineage>
        <taxon>Eukaryota</taxon>
        <taxon>Fungi</taxon>
        <taxon>Dikarya</taxon>
        <taxon>Basidiomycota</taxon>
        <taxon>Agaricomycotina</taxon>
        <taxon>Agaricomycetes</taxon>
        <taxon>Polyporales</taxon>
        <taxon>Polyporaceae</taxon>
        <taxon>Polyporus</taxon>
    </lineage>
</organism>
<sequence length="513" mass="56111">MSLKSAELDTFFPLPSEAPSSRSPVRLPGITRASSEALVKTLKDDHVKWHAFFNDRGFHNHASHHLVAIYAMGAGGPLIEEAYQTHVVYMKPAFESPEPITEDNFWKHLGEREVYNSYLEYFRAILLKKDVTDVLEEYIFSSKANIGGPGVKDHPRMLNRWLAAIVHPMIHVGNGLEFGLLGLVAEGLAQAAVHHDDGESLTPPSLFQADSPTSAIERLTALLPSLSLGQAPLSAKTNSASGTDKRTGVHAFTILARVLADQRFTPANLALPTSMEVSMFEHVNAQIGEAIVELTNEWAAGLEGEGATADAIEKKIEEVTWMAALVYGVGGWGARERAPKKQFNADFFYMHLVTSSIFLPSLVAYLSPRSAVILLRSYFAVTLSWYIARGRAPLPIRAFYKDVTAWPVPPASPTNPAKDTLTPGDAAPNPWLPIVQTTIVHPAEHLCKTQRALMHNATLYGHRAAGDFAGLGLEGAELLDGTLFIRVAGLTADRIGWMKEGQEAGDWDRVGFY</sequence>
<dbReference type="EMBL" id="ML211214">
    <property type="protein sequence ID" value="TFK86133.1"/>
    <property type="molecule type" value="Genomic_DNA"/>
</dbReference>
<protein>
    <recommendedName>
        <fullName evidence="4">Oxidoreductase AflY</fullName>
    </recommendedName>
</protein>
<proteinExistence type="predicted"/>
<reference evidence="2 3" key="1">
    <citation type="journal article" date="2019" name="Nat. Ecol. Evol.">
        <title>Megaphylogeny resolves global patterns of mushroom evolution.</title>
        <authorList>
            <person name="Varga T."/>
            <person name="Krizsan K."/>
            <person name="Foldi C."/>
            <person name="Dima B."/>
            <person name="Sanchez-Garcia M."/>
            <person name="Sanchez-Ramirez S."/>
            <person name="Szollosi G.J."/>
            <person name="Szarkandi J.G."/>
            <person name="Papp V."/>
            <person name="Albert L."/>
            <person name="Andreopoulos W."/>
            <person name="Angelini C."/>
            <person name="Antonin V."/>
            <person name="Barry K.W."/>
            <person name="Bougher N.L."/>
            <person name="Buchanan P."/>
            <person name="Buyck B."/>
            <person name="Bense V."/>
            <person name="Catcheside P."/>
            <person name="Chovatia M."/>
            <person name="Cooper J."/>
            <person name="Damon W."/>
            <person name="Desjardin D."/>
            <person name="Finy P."/>
            <person name="Geml J."/>
            <person name="Haridas S."/>
            <person name="Hughes K."/>
            <person name="Justo A."/>
            <person name="Karasinski D."/>
            <person name="Kautmanova I."/>
            <person name="Kiss B."/>
            <person name="Kocsube S."/>
            <person name="Kotiranta H."/>
            <person name="LaButti K.M."/>
            <person name="Lechner B.E."/>
            <person name="Liimatainen K."/>
            <person name="Lipzen A."/>
            <person name="Lukacs Z."/>
            <person name="Mihaltcheva S."/>
            <person name="Morgado L.N."/>
            <person name="Niskanen T."/>
            <person name="Noordeloos M.E."/>
            <person name="Ohm R.A."/>
            <person name="Ortiz-Santana B."/>
            <person name="Ovrebo C."/>
            <person name="Racz N."/>
            <person name="Riley R."/>
            <person name="Savchenko A."/>
            <person name="Shiryaev A."/>
            <person name="Soop K."/>
            <person name="Spirin V."/>
            <person name="Szebenyi C."/>
            <person name="Tomsovsky M."/>
            <person name="Tulloss R.E."/>
            <person name="Uehling J."/>
            <person name="Grigoriev I.V."/>
            <person name="Vagvolgyi C."/>
            <person name="Papp T."/>
            <person name="Martin F.M."/>
            <person name="Miettinen O."/>
            <person name="Hibbett D.S."/>
            <person name="Nagy L.G."/>
        </authorList>
    </citation>
    <scope>NUCLEOTIDE SEQUENCE [LARGE SCALE GENOMIC DNA]</scope>
    <source>
        <strain evidence="2 3">HHB13444</strain>
    </source>
</reference>
<dbReference type="Proteomes" id="UP000308197">
    <property type="component" value="Unassembled WGS sequence"/>
</dbReference>
<dbReference type="STRING" id="1314778.A0A5C3PJK2"/>
<evidence type="ECO:0008006" key="4">
    <source>
        <dbReference type="Google" id="ProtNLM"/>
    </source>
</evidence>
<keyword evidence="3" id="KW-1185">Reference proteome</keyword>
<evidence type="ECO:0000313" key="3">
    <source>
        <dbReference type="Proteomes" id="UP000308197"/>
    </source>
</evidence>
<dbReference type="PANTHER" id="PTHR35870:SF1">
    <property type="entry name" value="PROTEIN, PUTATIVE (AFU_ORTHOLOGUE AFUA_5G03330)-RELATED"/>
    <property type="match status" value="1"/>
</dbReference>
<accession>A0A5C3PJK2</accession>
<dbReference type="GO" id="GO:0016491">
    <property type="term" value="F:oxidoreductase activity"/>
    <property type="evidence" value="ECO:0007669"/>
    <property type="project" value="UniProtKB-KW"/>
</dbReference>